<evidence type="ECO:0000256" key="8">
    <source>
        <dbReference type="ARBA" id="ARBA00023242"/>
    </source>
</evidence>
<keyword evidence="6" id="KW-0805">Transcription regulation</keyword>
<keyword evidence="8" id="KW-0539">Nucleus</keyword>
<evidence type="ECO:0000256" key="9">
    <source>
        <dbReference type="PROSITE-ProRule" id="PRU00042"/>
    </source>
</evidence>
<evidence type="ECO:0000256" key="1">
    <source>
        <dbReference type="ARBA" id="ARBA00006991"/>
    </source>
</evidence>
<evidence type="ECO:0000256" key="5">
    <source>
        <dbReference type="ARBA" id="ARBA00022833"/>
    </source>
</evidence>
<dbReference type="GO" id="GO:0008270">
    <property type="term" value="F:zinc ion binding"/>
    <property type="evidence" value="ECO:0007669"/>
    <property type="project" value="UniProtKB-KW"/>
</dbReference>
<dbReference type="FunFam" id="3.30.160.60:FF:000065">
    <property type="entry name" value="B-cell CLL/lymphoma 6, member B"/>
    <property type="match status" value="2"/>
</dbReference>
<evidence type="ECO:0000256" key="4">
    <source>
        <dbReference type="ARBA" id="ARBA00022771"/>
    </source>
</evidence>
<dbReference type="SUPFAM" id="SSF57667">
    <property type="entry name" value="beta-beta-alpha zinc fingers"/>
    <property type="match status" value="2"/>
</dbReference>
<dbReference type="GO" id="GO:0000978">
    <property type="term" value="F:RNA polymerase II cis-regulatory region sequence-specific DNA binding"/>
    <property type="evidence" value="ECO:0007669"/>
    <property type="project" value="TreeGrafter"/>
</dbReference>
<dbReference type="PROSITE" id="PS50157">
    <property type="entry name" value="ZINC_FINGER_C2H2_2"/>
    <property type="match status" value="4"/>
</dbReference>
<dbReference type="Proteomes" id="UP001233999">
    <property type="component" value="Unassembled WGS sequence"/>
</dbReference>
<proteinExistence type="inferred from homology"/>
<dbReference type="Pfam" id="PF13894">
    <property type="entry name" value="zf-C2H2_4"/>
    <property type="match status" value="1"/>
</dbReference>
<evidence type="ECO:0000256" key="7">
    <source>
        <dbReference type="ARBA" id="ARBA00023163"/>
    </source>
</evidence>
<evidence type="ECO:0000256" key="3">
    <source>
        <dbReference type="ARBA" id="ARBA00022737"/>
    </source>
</evidence>
<feature type="domain" description="C2H2-type" evidence="10">
    <location>
        <begin position="153"/>
        <end position="180"/>
    </location>
</feature>
<evidence type="ECO:0000256" key="6">
    <source>
        <dbReference type="ARBA" id="ARBA00023015"/>
    </source>
</evidence>
<evidence type="ECO:0000313" key="12">
    <source>
        <dbReference type="Proteomes" id="UP001233999"/>
    </source>
</evidence>
<dbReference type="EMBL" id="JASPKZ010007619">
    <property type="protein sequence ID" value="KAJ9583304.1"/>
    <property type="molecule type" value="Genomic_DNA"/>
</dbReference>
<dbReference type="InterPro" id="IPR036236">
    <property type="entry name" value="Znf_C2H2_sf"/>
</dbReference>
<name>A0AAD8EB20_DIPPU</name>
<dbReference type="AlphaFoldDB" id="A0AAD8EB20"/>
<dbReference type="PANTHER" id="PTHR23235">
    <property type="entry name" value="KRUEPPEL-LIKE TRANSCRIPTION FACTOR"/>
    <property type="match status" value="1"/>
</dbReference>
<evidence type="ECO:0000256" key="2">
    <source>
        <dbReference type="ARBA" id="ARBA00022723"/>
    </source>
</evidence>
<keyword evidence="2" id="KW-0479">Metal-binding</keyword>
<dbReference type="FunFam" id="3.30.160.60:FF:001949">
    <property type="entry name" value="zinc finger protein 62 homolog isoform X2"/>
    <property type="match status" value="1"/>
</dbReference>
<organism evidence="11 12">
    <name type="scientific">Diploptera punctata</name>
    <name type="common">Pacific beetle cockroach</name>
    <dbReference type="NCBI Taxonomy" id="6984"/>
    <lineage>
        <taxon>Eukaryota</taxon>
        <taxon>Metazoa</taxon>
        <taxon>Ecdysozoa</taxon>
        <taxon>Arthropoda</taxon>
        <taxon>Hexapoda</taxon>
        <taxon>Insecta</taxon>
        <taxon>Pterygota</taxon>
        <taxon>Neoptera</taxon>
        <taxon>Polyneoptera</taxon>
        <taxon>Dictyoptera</taxon>
        <taxon>Blattodea</taxon>
        <taxon>Blaberoidea</taxon>
        <taxon>Blaberidae</taxon>
        <taxon>Diplopterinae</taxon>
        <taxon>Diploptera</taxon>
    </lineage>
</organism>
<dbReference type="Pfam" id="PF00096">
    <property type="entry name" value="zf-C2H2"/>
    <property type="match status" value="3"/>
</dbReference>
<keyword evidence="4 9" id="KW-0863">Zinc-finger</keyword>
<dbReference type="PANTHER" id="PTHR23235:SF142">
    <property type="entry name" value="ZINC FINGER PROTEIN 384"/>
    <property type="match status" value="1"/>
</dbReference>
<comment type="caution">
    <text evidence="11">The sequence shown here is derived from an EMBL/GenBank/DDBJ whole genome shotgun (WGS) entry which is preliminary data.</text>
</comment>
<dbReference type="Gene3D" id="3.30.160.60">
    <property type="entry name" value="Classic Zinc Finger"/>
    <property type="match status" value="4"/>
</dbReference>
<evidence type="ECO:0000313" key="11">
    <source>
        <dbReference type="EMBL" id="KAJ9583304.1"/>
    </source>
</evidence>
<feature type="domain" description="C2H2-type" evidence="10">
    <location>
        <begin position="209"/>
        <end position="236"/>
    </location>
</feature>
<reference evidence="11" key="2">
    <citation type="submission" date="2023-05" db="EMBL/GenBank/DDBJ databases">
        <authorList>
            <person name="Fouks B."/>
        </authorList>
    </citation>
    <scope>NUCLEOTIDE SEQUENCE</scope>
    <source>
        <strain evidence="11">Stay&amp;Tobe</strain>
        <tissue evidence="11">Testes</tissue>
    </source>
</reference>
<feature type="domain" description="C2H2-type" evidence="10">
    <location>
        <begin position="237"/>
        <end position="264"/>
    </location>
</feature>
<dbReference type="FunFam" id="3.30.160.60:FF:001442">
    <property type="entry name" value="zinc finger protein 696"/>
    <property type="match status" value="1"/>
</dbReference>
<keyword evidence="7" id="KW-0804">Transcription</keyword>
<feature type="domain" description="C2H2-type" evidence="10">
    <location>
        <begin position="181"/>
        <end position="208"/>
    </location>
</feature>
<dbReference type="PROSITE" id="PS00028">
    <property type="entry name" value="ZINC_FINGER_C2H2_1"/>
    <property type="match status" value="4"/>
</dbReference>
<accession>A0AAD8EB20</accession>
<reference evidence="11" key="1">
    <citation type="journal article" date="2023" name="IScience">
        <title>Live-bearing cockroach genome reveals convergent evolutionary mechanisms linked to viviparity in insects and beyond.</title>
        <authorList>
            <person name="Fouks B."/>
            <person name="Harrison M.C."/>
            <person name="Mikhailova A.A."/>
            <person name="Marchal E."/>
            <person name="English S."/>
            <person name="Carruthers M."/>
            <person name="Jennings E.C."/>
            <person name="Chiamaka E.L."/>
            <person name="Frigard R.A."/>
            <person name="Pippel M."/>
            <person name="Attardo G.M."/>
            <person name="Benoit J.B."/>
            <person name="Bornberg-Bauer E."/>
            <person name="Tobe S.S."/>
        </authorList>
    </citation>
    <scope>NUCLEOTIDE SEQUENCE</scope>
    <source>
        <strain evidence="11">Stay&amp;Tobe</strain>
    </source>
</reference>
<keyword evidence="5" id="KW-0862">Zinc</keyword>
<evidence type="ECO:0000259" key="10">
    <source>
        <dbReference type="PROSITE" id="PS50157"/>
    </source>
</evidence>
<protein>
    <recommendedName>
        <fullName evidence="10">C2H2-type domain-containing protein</fullName>
    </recommendedName>
</protein>
<keyword evidence="12" id="KW-1185">Reference proteome</keyword>
<comment type="similarity">
    <text evidence="1">Belongs to the krueppel C2H2-type zinc-finger protein family.</text>
</comment>
<dbReference type="InterPro" id="IPR013087">
    <property type="entry name" value="Znf_C2H2_type"/>
</dbReference>
<sequence>MCDIKHEDNLLPITEIKIEHHEIKIEVKTEAYDINMKKYDVDSMNNVSEVQGLQEYSDNFLEDYKKKSEYGNKNEGHEANLYDNFEEDLQRLKECTEENTLCDTTHQIIYHNNTKSADNNSTCTELESAACVKEEQRTYLSQHLSTHKFQKEFCCEHCSRSFARKSSLNDHMRGHESDKPFVCNICKKSFSKKSTLLPHIRIHTSEKPFLCNLCTKSFTQRSSLNRHVRTHTNEKTFTCNFCSKSFHRKSTLARHIDNHTKLST</sequence>
<dbReference type="GO" id="GO:0000981">
    <property type="term" value="F:DNA-binding transcription factor activity, RNA polymerase II-specific"/>
    <property type="evidence" value="ECO:0007669"/>
    <property type="project" value="TreeGrafter"/>
</dbReference>
<dbReference type="SMART" id="SM00355">
    <property type="entry name" value="ZnF_C2H2"/>
    <property type="match status" value="4"/>
</dbReference>
<keyword evidence="3" id="KW-0677">Repeat</keyword>
<gene>
    <name evidence="11" type="ORF">L9F63_022358</name>
</gene>